<dbReference type="InterPro" id="IPR011701">
    <property type="entry name" value="MFS"/>
</dbReference>
<keyword evidence="5" id="KW-1133">Transmembrane helix</keyword>
<feature type="transmembrane region" description="Helical" evidence="5">
    <location>
        <begin position="330"/>
        <end position="349"/>
    </location>
</feature>
<proteinExistence type="inferred from homology"/>
<evidence type="ECO:0000256" key="1">
    <source>
        <dbReference type="ARBA" id="ARBA00004141"/>
    </source>
</evidence>
<dbReference type="Proteomes" id="UP000270866">
    <property type="component" value="Unassembled WGS sequence"/>
</dbReference>
<dbReference type="Gene3D" id="1.20.1250.20">
    <property type="entry name" value="MFS general substrate transporter like domains"/>
    <property type="match status" value="2"/>
</dbReference>
<gene>
    <name evidence="6" type="ORF">BFJ65_g18255</name>
</gene>
<evidence type="ECO:0008006" key="8">
    <source>
        <dbReference type="Google" id="ProtNLM"/>
    </source>
</evidence>
<feature type="transmembrane region" description="Helical" evidence="5">
    <location>
        <begin position="304"/>
        <end position="323"/>
    </location>
</feature>
<evidence type="ECO:0000313" key="6">
    <source>
        <dbReference type="EMBL" id="RKK07090.1"/>
    </source>
</evidence>
<feature type="transmembrane region" description="Helical" evidence="5">
    <location>
        <begin position="190"/>
        <end position="211"/>
    </location>
</feature>
<feature type="transmembrane region" description="Helical" evidence="5">
    <location>
        <begin position="355"/>
        <end position="377"/>
    </location>
</feature>
<protein>
    <recommendedName>
        <fullName evidence="8">Major facilitator superfamily (MFS) profile domain-containing protein</fullName>
    </recommendedName>
</protein>
<keyword evidence="5" id="KW-0812">Transmembrane</keyword>
<evidence type="ECO:0000256" key="3">
    <source>
        <dbReference type="ARBA" id="ARBA00023180"/>
    </source>
</evidence>
<dbReference type="SUPFAM" id="SSF103473">
    <property type="entry name" value="MFS general substrate transporter"/>
    <property type="match status" value="1"/>
</dbReference>
<dbReference type="InterPro" id="IPR036259">
    <property type="entry name" value="MFS_trans_sf"/>
</dbReference>
<evidence type="ECO:0000313" key="7">
    <source>
        <dbReference type="Proteomes" id="UP000270866"/>
    </source>
</evidence>
<dbReference type="AlphaFoldDB" id="A0A3L6MSP1"/>
<feature type="region of interest" description="Disordered" evidence="4">
    <location>
        <begin position="610"/>
        <end position="640"/>
    </location>
</feature>
<feature type="transmembrane region" description="Helical" evidence="5">
    <location>
        <begin position="61"/>
        <end position="81"/>
    </location>
</feature>
<feature type="compositionally biased region" description="Polar residues" evidence="4">
    <location>
        <begin position="620"/>
        <end position="629"/>
    </location>
</feature>
<dbReference type="Pfam" id="PF07690">
    <property type="entry name" value="MFS_1"/>
    <property type="match status" value="1"/>
</dbReference>
<keyword evidence="5" id="KW-0472">Membrane</keyword>
<feature type="region of interest" description="Disordered" evidence="4">
    <location>
        <begin position="546"/>
        <end position="566"/>
    </location>
</feature>
<keyword evidence="3" id="KW-0325">Glycoprotein</keyword>
<dbReference type="GO" id="GO:0016020">
    <property type="term" value="C:membrane"/>
    <property type="evidence" value="ECO:0007669"/>
    <property type="project" value="UniProtKB-SubCell"/>
</dbReference>
<dbReference type="EMBL" id="MRCU01000018">
    <property type="protein sequence ID" value="RKK07090.1"/>
    <property type="molecule type" value="Genomic_DNA"/>
</dbReference>
<organism evidence="6 7">
    <name type="scientific">Fusarium oxysporum f. sp. cepae</name>
    <dbReference type="NCBI Taxonomy" id="396571"/>
    <lineage>
        <taxon>Eukaryota</taxon>
        <taxon>Fungi</taxon>
        <taxon>Dikarya</taxon>
        <taxon>Ascomycota</taxon>
        <taxon>Pezizomycotina</taxon>
        <taxon>Sordariomycetes</taxon>
        <taxon>Hypocreomycetidae</taxon>
        <taxon>Hypocreales</taxon>
        <taxon>Nectriaceae</taxon>
        <taxon>Fusarium</taxon>
        <taxon>Fusarium oxysporum species complex</taxon>
    </lineage>
</organism>
<evidence type="ECO:0000256" key="2">
    <source>
        <dbReference type="ARBA" id="ARBA00006727"/>
    </source>
</evidence>
<dbReference type="InterPro" id="IPR050327">
    <property type="entry name" value="Proton-linked_MCT"/>
</dbReference>
<reference evidence="6 7" key="1">
    <citation type="journal article" date="2018" name="Sci. Rep.">
        <title>Characterisation of pathogen-specific regions and novel effector candidates in Fusarium oxysporum f. sp. cepae.</title>
        <authorList>
            <person name="Armitage A.D."/>
            <person name="Taylor A."/>
            <person name="Sobczyk M.K."/>
            <person name="Baxter L."/>
            <person name="Greenfield B.P."/>
            <person name="Bates H.J."/>
            <person name="Wilson F."/>
            <person name="Jackson A.C."/>
            <person name="Ott S."/>
            <person name="Harrison R.J."/>
            <person name="Clarkson J.P."/>
        </authorList>
    </citation>
    <scope>NUCLEOTIDE SEQUENCE [LARGE SCALE GENOMIC DNA]</scope>
    <source>
        <strain evidence="6 7">FoC_Fus2</strain>
    </source>
</reference>
<dbReference type="PANTHER" id="PTHR11360">
    <property type="entry name" value="MONOCARBOXYLATE TRANSPORTER"/>
    <property type="match status" value="1"/>
</dbReference>
<comment type="similarity">
    <text evidence="2">Belongs to the major facilitator superfamily. Monocarboxylate porter (TC 2.A.1.13) family.</text>
</comment>
<name>A0A3L6MSP1_FUSOX</name>
<feature type="transmembrane region" description="Helical" evidence="5">
    <location>
        <begin position="158"/>
        <end position="178"/>
    </location>
</feature>
<dbReference type="PANTHER" id="PTHR11360:SF287">
    <property type="entry name" value="MFS MONOCARBOXYLATE TRANSPORTER"/>
    <property type="match status" value="1"/>
</dbReference>
<sequence>MSNTEILVVSSQIESHELRAWPASSSRVTISEHAIQTPETGIPTENEQEISQLAPVDGGIAAWRLLGAAFVFETLLWGFPLSFGVFQDYYSRIPAFSNSPYIGVVGTIASGLGYIGAPFIMPFIQKHQRWRRKMIWVGWPICIGGLVAGSFANTLETLILTQGVAYGIGFLILYYPILMMVNEYWIARRGMAYGLLCGASGVSGAVMPFVVQALLSTYGYQTTLRAVAVGLAVLTGPLIPFLDGRLPPSAHVNTPKTNWSFFKSPLFWLYSVSNLFQGFGYFFPSLYLPSFATSLDLGERSGPILLAVMSVSQVAGQFVFGYLSDRKLPLDVLACSSTLVAAVTTLTMWRLADSFPVLIGFTILYGFFGAGFTAIWARMSTTITDDVTAAPIVFGLLNFGKGVGNVLAGPIGGLLVYNSSSLQQSSAAESLIPSSYRWVIIFTGSFESVVDPMVTSIASLFSRLLICSHVERPFKTLSKLFSEHQAQNKLSSILGINIPPILLQIAISSSLNSVHPIPSSPIPTYFTNQTKITDIENARWQTDKMKPSDIKSWTESPTSLGRDDNTFDEALLSDDDWKTVLEEPIAGGDGMVSVDAKRYAAFQRWEASQNKSLNPKEQHVTQGKIANTSQDKKDTKPSQLDIANWPLPRWKVDGKEVRAWCNDIERKMKRLGVRGEDGAVFKHSKMLEIKEKNPWFYRLTEQVNECANQMLADPGKVLDPQPAGKQLVKDPAKTQEELLMECNKWRKEVARELEKEVWWHNSKFYIDKKIRKLQRKNPKVYRIHQNMAEEMSF</sequence>
<feature type="transmembrane region" description="Helical" evidence="5">
    <location>
        <begin position="135"/>
        <end position="152"/>
    </location>
</feature>
<feature type="transmembrane region" description="Helical" evidence="5">
    <location>
        <begin position="223"/>
        <end position="244"/>
    </location>
</feature>
<dbReference type="GO" id="GO:0022857">
    <property type="term" value="F:transmembrane transporter activity"/>
    <property type="evidence" value="ECO:0007669"/>
    <property type="project" value="InterPro"/>
</dbReference>
<feature type="transmembrane region" description="Helical" evidence="5">
    <location>
        <begin position="101"/>
        <end position="123"/>
    </location>
</feature>
<feature type="transmembrane region" description="Helical" evidence="5">
    <location>
        <begin position="265"/>
        <end position="284"/>
    </location>
</feature>
<accession>A0A3L6MSP1</accession>
<evidence type="ECO:0000256" key="5">
    <source>
        <dbReference type="SAM" id="Phobius"/>
    </source>
</evidence>
<evidence type="ECO:0000256" key="4">
    <source>
        <dbReference type="SAM" id="MobiDB-lite"/>
    </source>
</evidence>
<comment type="caution">
    <text evidence="6">The sequence shown here is derived from an EMBL/GenBank/DDBJ whole genome shotgun (WGS) entry which is preliminary data.</text>
</comment>
<comment type="subcellular location">
    <subcellularLocation>
        <location evidence="1">Membrane</location>
        <topology evidence="1">Multi-pass membrane protein</topology>
    </subcellularLocation>
</comment>